<organism evidence="6 7">
    <name type="scientific">Colletotrichum destructivum</name>
    <dbReference type="NCBI Taxonomy" id="34406"/>
    <lineage>
        <taxon>Eukaryota</taxon>
        <taxon>Fungi</taxon>
        <taxon>Dikarya</taxon>
        <taxon>Ascomycota</taxon>
        <taxon>Pezizomycotina</taxon>
        <taxon>Sordariomycetes</taxon>
        <taxon>Hypocreomycetidae</taxon>
        <taxon>Glomerellales</taxon>
        <taxon>Glomerellaceae</taxon>
        <taxon>Colletotrichum</taxon>
        <taxon>Colletotrichum destructivum species complex</taxon>
    </lineage>
</organism>
<protein>
    <submittedName>
        <fullName evidence="6">Cytochrome P450</fullName>
    </submittedName>
</protein>
<evidence type="ECO:0000256" key="5">
    <source>
        <dbReference type="ARBA" id="ARBA00023004"/>
    </source>
</evidence>
<evidence type="ECO:0000256" key="2">
    <source>
        <dbReference type="ARBA" id="ARBA00010617"/>
    </source>
</evidence>
<evidence type="ECO:0000256" key="4">
    <source>
        <dbReference type="ARBA" id="ARBA00023002"/>
    </source>
</evidence>
<dbReference type="RefSeq" id="XP_062778130.1">
    <property type="nucleotide sequence ID" value="XM_062922079.1"/>
</dbReference>
<accession>A0AAX4ID17</accession>
<proteinExistence type="inferred from homology"/>
<dbReference type="InterPro" id="IPR001128">
    <property type="entry name" value="Cyt_P450"/>
</dbReference>
<keyword evidence="7" id="KW-1185">Reference proteome</keyword>
<keyword evidence="5" id="KW-0408">Iron</keyword>
<dbReference type="GO" id="GO:0020037">
    <property type="term" value="F:heme binding"/>
    <property type="evidence" value="ECO:0007669"/>
    <property type="project" value="InterPro"/>
</dbReference>
<dbReference type="GeneID" id="87942423"/>
<gene>
    <name evidence="6" type="ORF">CDEST_05920</name>
</gene>
<sequence>MFIKVLNKGINKDLEILLNLDVFNTLHFYKLYKEKDQLVEVVNQAQSARERTTYLTFSYSKHACPGWVFAVNKIKIVVANLLCHYDMKLVEGVNGRY</sequence>
<evidence type="ECO:0000313" key="7">
    <source>
        <dbReference type="Proteomes" id="UP001322277"/>
    </source>
</evidence>
<evidence type="ECO:0000313" key="6">
    <source>
        <dbReference type="EMBL" id="WQF80906.1"/>
    </source>
</evidence>
<dbReference type="GO" id="GO:0016705">
    <property type="term" value="F:oxidoreductase activity, acting on paired donors, with incorporation or reduction of molecular oxygen"/>
    <property type="evidence" value="ECO:0007669"/>
    <property type="project" value="InterPro"/>
</dbReference>
<dbReference type="Gene3D" id="1.10.630.10">
    <property type="entry name" value="Cytochrome P450"/>
    <property type="match status" value="1"/>
</dbReference>
<keyword evidence="3" id="KW-0479">Metal-binding</keyword>
<evidence type="ECO:0000256" key="1">
    <source>
        <dbReference type="ARBA" id="ARBA00001971"/>
    </source>
</evidence>
<keyword evidence="4" id="KW-0560">Oxidoreductase</keyword>
<dbReference type="AlphaFoldDB" id="A0AAX4ID17"/>
<evidence type="ECO:0000256" key="3">
    <source>
        <dbReference type="ARBA" id="ARBA00022723"/>
    </source>
</evidence>
<name>A0AAX4ID17_9PEZI</name>
<reference evidence="7" key="1">
    <citation type="journal article" date="2023" name="bioRxiv">
        <title>Complete genome of the Medicago anthracnose fungus, Colletotrichum destructivum, reveals a mini-chromosome-like region within a core chromosome.</title>
        <authorList>
            <person name="Lapalu N."/>
            <person name="Simon A."/>
            <person name="Lu A."/>
            <person name="Plaumann P.-L."/>
            <person name="Amselem J."/>
            <person name="Pigne S."/>
            <person name="Auger A."/>
            <person name="Koch C."/>
            <person name="Dallery J.-F."/>
            <person name="O'Connell R.J."/>
        </authorList>
    </citation>
    <scope>NUCLEOTIDE SEQUENCE [LARGE SCALE GENOMIC DNA]</scope>
    <source>
        <strain evidence="7">CBS 520.97</strain>
    </source>
</reference>
<dbReference type="PANTHER" id="PTHR46206:SF7">
    <property type="entry name" value="P450, PUTATIVE (EUROFUNG)-RELATED"/>
    <property type="match status" value="1"/>
</dbReference>
<dbReference type="GO" id="GO:0004497">
    <property type="term" value="F:monooxygenase activity"/>
    <property type="evidence" value="ECO:0007669"/>
    <property type="project" value="InterPro"/>
</dbReference>
<dbReference type="SUPFAM" id="SSF48264">
    <property type="entry name" value="Cytochrome P450"/>
    <property type="match status" value="1"/>
</dbReference>
<comment type="cofactor">
    <cofactor evidence="1">
        <name>heme</name>
        <dbReference type="ChEBI" id="CHEBI:30413"/>
    </cofactor>
</comment>
<dbReference type="EMBL" id="CP137307">
    <property type="protein sequence ID" value="WQF80906.1"/>
    <property type="molecule type" value="Genomic_DNA"/>
</dbReference>
<dbReference type="Proteomes" id="UP001322277">
    <property type="component" value="Chromosome 3"/>
</dbReference>
<dbReference type="Pfam" id="PF00067">
    <property type="entry name" value="p450"/>
    <property type="match status" value="1"/>
</dbReference>
<dbReference type="GO" id="GO:0005506">
    <property type="term" value="F:iron ion binding"/>
    <property type="evidence" value="ECO:0007669"/>
    <property type="project" value="InterPro"/>
</dbReference>
<comment type="similarity">
    <text evidence="2">Belongs to the cytochrome P450 family.</text>
</comment>
<dbReference type="PANTHER" id="PTHR46206">
    <property type="entry name" value="CYTOCHROME P450"/>
    <property type="match status" value="1"/>
</dbReference>
<dbReference type="InterPro" id="IPR036396">
    <property type="entry name" value="Cyt_P450_sf"/>
</dbReference>
<dbReference type="KEGG" id="cdet:87942423"/>